<accession>A0A5Q6RP78</accession>
<dbReference type="GO" id="GO:0016810">
    <property type="term" value="F:hydrolase activity, acting on carbon-nitrogen (but not peptide) bonds"/>
    <property type="evidence" value="ECO:0007669"/>
    <property type="project" value="InterPro"/>
</dbReference>
<feature type="domain" description="Amidohydrolase 3" evidence="1">
    <location>
        <begin position="85"/>
        <end position="537"/>
    </location>
</feature>
<keyword evidence="2" id="KW-0378">Hydrolase</keyword>
<dbReference type="InterPro" id="IPR011059">
    <property type="entry name" value="Metal-dep_hydrolase_composite"/>
</dbReference>
<dbReference type="InterPro" id="IPR032466">
    <property type="entry name" value="Metal_Hydrolase"/>
</dbReference>
<dbReference type="Pfam" id="PF07969">
    <property type="entry name" value="Amidohydro_3"/>
    <property type="match status" value="1"/>
</dbReference>
<dbReference type="PANTHER" id="PTHR22642:SF2">
    <property type="entry name" value="PROTEIN LONG AFTER FAR-RED 3"/>
    <property type="match status" value="1"/>
</dbReference>
<dbReference type="PANTHER" id="PTHR22642">
    <property type="entry name" value="IMIDAZOLONEPROPIONASE"/>
    <property type="match status" value="1"/>
</dbReference>
<dbReference type="EMBL" id="VDFQ02000006">
    <property type="protein sequence ID" value="KAA1419878.1"/>
    <property type="molecule type" value="Genomic_DNA"/>
</dbReference>
<dbReference type="InterPro" id="IPR013108">
    <property type="entry name" value="Amidohydro_3"/>
</dbReference>
<protein>
    <submittedName>
        <fullName evidence="2">Amidohydrolase family protein</fullName>
    </submittedName>
</protein>
<organism evidence="2 3">
    <name type="scientific">Mumia zhuanghuii</name>
    <dbReference type="NCBI Taxonomy" id="2585211"/>
    <lineage>
        <taxon>Bacteria</taxon>
        <taxon>Bacillati</taxon>
        <taxon>Actinomycetota</taxon>
        <taxon>Actinomycetes</taxon>
        <taxon>Propionibacteriales</taxon>
        <taxon>Nocardioidaceae</taxon>
        <taxon>Mumia</taxon>
    </lineage>
</organism>
<dbReference type="Gene3D" id="2.30.40.10">
    <property type="entry name" value="Urease, subunit C, domain 1"/>
    <property type="match status" value="1"/>
</dbReference>
<sequence>MGQRLLLARPAAGRARPDPARRHPDRSRCLRGARVTAPRALYRAVTLVGAAHPGALAVEGDRIAWVGADADADAWADGATEVHHLPGVLLTPGFVDAHVHLGMTGQALRGLDLSGARSRVEVLERFAAHVATSTETVVHGQGWDDTDWSDGTLTGADLDRVAGERATYLARVDGHSAVVSAAMVAQVSGLRDADGWGGDGRVERHAHHLVRRHLATTTGPAHREAMIGAALRSAAAAGIVSVHENAAPDISPLDDVTLVRGLREAEVLPEVVTYWGARGAYDEARAYGVAGLAGDLNLDGSLGSRTAALHAPYDDNPSSSGHLYLDADEVAEHVVGCTRAGLQAGFHVIGDRASTVFVEGLRSARDVLGTDTIRAARHRVEHLEMPSGAELELMAQLGVTASVQPSFDAAWGGRTGMYAARVGRARAQRMNPFAAMQAIGVPLALGSDAPVTAFAPWGAIEAAMHPRNGGTGLTLAQALHAHTAGGWHAARVDDAGVLEAGAAAHLAFWEVPEDADAIEAAVGGHARCVRTVVGGRAAFDTTSTDA</sequence>
<dbReference type="OrthoDB" id="3173428at2"/>
<evidence type="ECO:0000313" key="2">
    <source>
        <dbReference type="EMBL" id="KAA1419878.1"/>
    </source>
</evidence>
<gene>
    <name evidence="2" type="ORF">FE697_018425</name>
</gene>
<reference evidence="2 3" key="1">
    <citation type="submission" date="2019-09" db="EMBL/GenBank/DDBJ databases">
        <title>Mumia zhuanghuii sp. nov. isolated from the intestinal contents of plateau pika (Ochotona curzoniae) in the Qinghai-Tibet plateau of China.</title>
        <authorList>
            <person name="Tian Z."/>
        </authorList>
    </citation>
    <scope>NUCLEOTIDE SEQUENCE [LARGE SCALE GENOMIC DNA]</scope>
    <source>
        <strain evidence="3">350</strain>
    </source>
</reference>
<dbReference type="AlphaFoldDB" id="A0A5Q6RP78"/>
<dbReference type="Gene3D" id="3.20.20.140">
    <property type="entry name" value="Metal-dependent hydrolases"/>
    <property type="match status" value="1"/>
</dbReference>
<dbReference type="Proteomes" id="UP000307768">
    <property type="component" value="Unassembled WGS sequence"/>
</dbReference>
<proteinExistence type="predicted"/>
<name>A0A5Q6RP78_9ACTN</name>
<comment type="caution">
    <text evidence="2">The sequence shown here is derived from an EMBL/GenBank/DDBJ whole genome shotgun (WGS) entry which is preliminary data.</text>
</comment>
<dbReference type="SUPFAM" id="SSF51338">
    <property type="entry name" value="Composite domain of metallo-dependent hydrolases"/>
    <property type="match status" value="1"/>
</dbReference>
<evidence type="ECO:0000313" key="3">
    <source>
        <dbReference type="Proteomes" id="UP000307768"/>
    </source>
</evidence>
<dbReference type="SUPFAM" id="SSF51556">
    <property type="entry name" value="Metallo-dependent hydrolases"/>
    <property type="match status" value="1"/>
</dbReference>
<evidence type="ECO:0000259" key="1">
    <source>
        <dbReference type="Pfam" id="PF07969"/>
    </source>
</evidence>
<dbReference type="Gene3D" id="3.10.310.70">
    <property type="match status" value="1"/>
</dbReference>